<feature type="transmembrane region" description="Helical" evidence="1">
    <location>
        <begin position="63"/>
        <end position="85"/>
    </location>
</feature>
<dbReference type="Proteomes" id="UP000321523">
    <property type="component" value="Unassembled WGS sequence"/>
</dbReference>
<keyword evidence="3" id="KW-1185">Reference proteome</keyword>
<dbReference type="InterPro" id="IPR052959">
    <property type="entry name" value="Inner_membrane_assoc"/>
</dbReference>
<organism evidence="2 3">
    <name type="scientific">Skermanella aerolata</name>
    <dbReference type="NCBI Taxonomy" id="393310"/>
    <lineage>
        <taxon>Bacteria</taxon>
        <taxon>Pseudomonadati</taxon>
        <taxon>Pseudomonadota</taxon>
        <taxon>Alphaproteobacteria</taxon>
        <taxon>Rhodospirillales</taxon>
        <taxon>Azospirillaceae</taxon>
        <taxon>Skermanella</taxon>
    </lineage>
</organism>
<dbReference type="GO" id="GO:0005886">
    <property type="term" value="C:plasma membrane"/>
    <property type="evidence" value="ECO:0007669"/>
    <property type="project" value="TreeGrafter"/>
</dbReference>
<dbReference type="PANTHER" id="PTHR38598:SF1">
    <property type="entry name" value="INNER MEMBRANE PROTEIN YJCH"/>
    <property type="match status" value="1"/>
</dbReference>
<evidence type="ECO:0008006" key="4">
    <source>
        <dbReference type="Google" id="ProtNLM"/>
    </source>
</evidence>
<dbReference type="AlphaFoldDB" id="A0A512E0C8"/>
<keyword evidence="1" id="KW-1133">Transmembrane helix</keyword>
<protein>
    <recommendedName>
        <fullName evidence="4">DUF485 domain-containing protein</fullName>
    </recommendedName>
</protein>
<dbReference type="RefSeq" id="WP_044437095.1">
    <property type="nucleotide sequence ID" value="NZ_BJYZ01000036.1"/>
</dbReference>
<evidence type="ECO:0000313" key="3">
    <source>
        <dbReference type="Proteomes" id="UP000321523"/>
    </source>
</evidence>
<evidence type="ECO:0000313" key="2">
    <source>
        <dbReference type="EMBL" id="GEO42174.1"/>
    </source>
</evidence>
<comment type="caution">
    <text evidence="2">The sequence shown here is derived from an EMBL/GenBank/DDBJ whole genome shotgun (WGS) entry which is preliminary data.</text>
</comment>
<dbReference type="EMBL" id="BJYZ01000036">
    <property type="protein sequence ID" value="GEO42174.1"/>
    <property type="molecule type" value="Genomic_DNA"/>
</dbReference>
<dbReference type="InterPro" id="IPR007436">
    <property type="entry name" value="DUF485"/>
</dbReference>
<evidence type="ECO:0000256" key="1">
    <source>
        <dbReference type="SAM" id="Phobius"/>
    </source>
</evidence>
<dbReference type="PANTHER" id="PTHR38598">
    <property type="entry name" value="INNER MEMBRANE PROTEIN YJCH"/>
    <property type="match status" value="1"/>
</dbReference>
<sequence>MSQLIYARVRENPKYQALVKRRGRLAAILSAIVLVAYYSFMMVVAFAPAMLGKPLSEGMTLSIGIPIGAAIIVISWLLTGVYSYFANGPFEDLTNDLIRETAE</sequence>
<accession>A0A512E0C8</accession>
<name>A0A512E0C8_9PROT</name>
<gene>
    <name evidence="2" type="ORF">SAE02_63220</name>
</gene>
<reference evidence="2 3" key="1">
    <citation type="submission" date="2019-07" db="EMBL/GenBank/DDBJ databases">
        <title>Whole genome shotgun sequence of Skermanella aerolata NBRC 106429.</title>
        <authorList>
            <person name="Hosoyama A."/>
            <person name="Uohara A."/>
            <person name="Ohji S."/>
            <person name="Ichikawa N."/>
        </authorList>
    </citation>
    <scope>NUCLEOTIDE SEQUENCE [LARGE SCALE GENOMIC DNA]</scope>
    <source>
        <strain evidence="2 3">NBRC 106429</strain>
    </source>
</reference>
<proteinExistence type="predicted"/>
<keyword evidence="1" id="KW-0812">Transmembrane</keyword>
<feature type="transmembrane region" description="Helical" evidence="1">
    <location>
        <begin position="25"/>
        <end position="51"/>
    </location>
</feature>
<keyword evidence="1" id="KW-0472">Membrane</keyword>
<dbReference type="Pfam" id="PF04341">
    <property type="entry name" value="DUF485"/>
    <property type="match status" value="1"/>
</dbReference>